<accession>A0A091G108</accession>
<organism evidence="9 10">
    <name type="scientific">Cuculus canorus</name>
    <name type="common">Common cuckoo</name>
    <dbReference type="NCBI Taxonomy" id="55661"/>
    <lineage>
        <taxon>Eukaryota</taxon>
        <taxon>Metazoa</taxon>
        <taxon>Chordata</taxon>
        <taxon>Craniata</taxon>
        <taxon>Vertebrata</taxon>
        <taxon>Euteleostomi</taxon>
        <taxon>Archelosauria</taxon>
        <taxon>Archosauria</taxon>
        <taxon>Dinosauria</taxon>
        <taxon>Saurischia</taxon>
        <taxon>Theropoda</taxon>
        <taxon>Coelurosauria</taxon>
        <taxon>Aves</taxon>
        <taxon>Neognathae</taxon>
        <taxon>Neoaves</taxon>
        <taxon>Otidimorphae</taxon>
        <taxon>Cuculiformes</taxon>
        <taxon>Cuculidae</taxon>
        <taxon>Cuculus</taxon>
    </lineage>
</organism>
<dbReference type="EMBL" id="KL447563">
    <property type="protein sequence ID" value="KFO75021.1"/>
    <property type="molecule type" value="Genomic_DNA"/>
</dbReference>
<dbReference type="GO" id="GO:0005637">
    <property type="term" value="C:nuclear inner membrane"/>
    <property type="evidence" value="ECO:0007669"/>
    <property type="project" value="UniProtKB-SubCell"/>
</dbReference>
<feature type="non-terminal residue" evidence="9">
    <location>
        <position position="96"/>
    </location>
</feature>
<evidence type="ECO:0000256" key="5">
    <source>
        <dbReference type="ARBA" id="ARBA00022989"/>
    </source>
</evidence>
<dbReference type="PANTHER" id="PTHR13598:SF2">
    <property type="entry name" value="NUCLEAR ENVELOPE INTEGRAL MEMBRANE PROTEIN 1"/>
    <property type="match status" value="1"/>
</dbReference>
<keyword evidence="7" id="KW-0539">Nucleus</keyword>
<feature type="transmembrane region" description="Helical" evidence="8">
    <location>
        <begin position="77"/>
        <end position="95"/>
    </location>
</feature>
<evidence type="ECO:0000256" key="8">
    <source>
        <dbReference type="SAM" id="Phobius"/>
    </source>
</evidence>
<keyword evidence="6 8" id="KW-0472">Membrane</keyword>
<protein>
    <submittedName>
        <fullName evidence="9">Transmembrane protein 194A</fullName>
    </submittedName>
</protein>
<evidence type="ECO:0000256" key="2">
    <source>
        <dbReference type="ARBA" id="ARBA00005748"/>
    </source>
</evidence>
<name>A0A091G108_CUCCA</name>
<dbReference type="Proteomes" id="UP000053760">
    <property type="component" value="Unassembled WGS sequence"/>
</dbReference>
<evidence type="ECO:0000256" key="3">
    <source>
        <dbReference type="ARBA" id="ARBA00022692"/>
    </source>
</evidence>
<evidence type="ECO:0000256" key="7">
    <source>
        <dbReference type="ARBA" id="ARBA00023242"/>
    </source>
</evidence>
<keyword evidence="5 8" id="KW-1133">Transmembrane helix</keyword>
<proteinExistence type="inferred from homology"/>
<keyword evidence="4" id="KW-0732">Signal</keyword>
<evidence type="ECO:0000313" key="10">
    <source>
        <dbReference type="Proteomes" id="UP000053760"/>
    </source>
</evidence>
<keyword evidence="3 8" id="KW-0812">Transmembrane</keyword>
<sequence>QIRVNSSRTIRVTQVDSEEELEKFNMWNFVSSFLKEKLNDTSIDVDLYSNKTCLKVELLEPSTEYSVILFRRFDPKLFLVFFLGLLLFFCGDTLSR</sequence>
<comment type="similarity">
    <text evidence="2">Belongs to the NEMP family.</text>
</comment>
<comment type="subcellular location">
    <subcellularLocation>
        <location evidence="1">Nucleus inner membrane</location>
        <topology evidence="1">Multi-pass membrane protein</topology>
        <orientation evidence="1">Nucleoplasmic side</orientation>
    </subcellularLocation>
</comment>
<dbReference type="InterPro" id="IPR019358">
    <property type="entry name" value="NEMP_fam"/>
</dbReference>
<gene>
    <name evidence="9" type="ORF">N303_14352</name>
</gene>
<feature type="non-terminal residue" evidence="9">
    <location>
        <position position="1"/>
    </location>
</feature>
<evidence type="ECO:0000313" key="9">
    <source>
        <dbReference type="EMBL" id="KFO75021.1"/>
    </source>
</evidence>
<dbReference type="STRING" id="55661.A0A091G108"/>
<dbReference type="AlphaFoldDB" id="A0A091G108"/>
<evidence type="ECO:0000256" key="4">
    <source>
        <dbReference type="ARBA" id="ARBA00022729"/>
    </source>
</evidence>
<dbReference type="PANTHER" id="PTHR13598">
    <property type="entry name" value="AT07567P-RELATED"/>
    <property type="match status" value="1"/>
</dbReference>
<evidence type="ECO:0000256" key="6">
    <source>
        <dbReference type="ARBA" id="ARBA00023136"/>
    </source>
</evidence>
<keyword evidence="10" id="KW-1185">Reference proteome</keyword>
<reference evidence="9 10" key="1">
    <citation type="submission" date="2014-04" db="EMBL/GenBank/DDBJ databases">
        <title>Genome evolution of avian class.</title>
        <authorList>
            <person name="Zhang G."/>
            <person name="Li C."/>
        </authorList>
    </citation>
    <scope>NUCLEOTIDE SEQUENCE [LARGE SCALE GENOMIC DNA]</scope>
    <source>
        <strain evidence="9">BGI_N303</strain>
    </source>
</reference>
<evidence type="ECO:0000256" key="1">
    <source>
        <dbReference type="ARBA" id="ARBA00004575"/>
    </source>
</evidence>